<dbReference type="PANTHER" id="PTHR47248">
    <property type="entry name" value="PROTEIN CBG06772"/>
    <property type="match status" value="1"/>
</dbReference>
<keyword evidence="2" id="KW-1185">Reference proteome</keyword>
<comment type="caution">
    <text evidence="1">The sequence shown here is derived from an EMBL/GenBank/DDBJ whole genome shotgun (WGS) entry which is preliminary data.</text>
</comment>
<dbReference type="PANTHER" id="PTHR47248:SF7">
    <property type="entry name" value="BPTI_KUNITZ INHIBITOR DOMAIN-CONTAINING PROTEIN"/>
    <property type="match status" value="1"/>
</dbReference>
<accession>A0ABD6ENW1</accession>
<dbReference type="EMBL" id="JBGFUD010003130">
    <property type="protein sequence ID" value="MFH4978362.1"/>
    <property type="molecule type" value="Genomic_DNA"/>
</dbReference>
<proteinExistence type="predicted"/>
<gene>
    <name evidence="1" type="ORF">AB6A40_005071</name>
</gene>
<evidence type="ECO:0000313" key="2">
    <source>
        <dbReference type="Proteomes" id="UP001608902"/>
    </source>
</evidence>
<dbReference type="InterPro" id="IPR028150">
    <property type="entry name" value="Lustrin_cystein"/>
</dbReference>
<evidence type="ECO:0000313" key="1">
    <source>
        <dbReference type="EMBL" id="MFH4978362.1"/>
    </source>
</evidence>
<protein>
    <submittedName>
        <fullName evidence="1">Uncharacterized protein</fullName>
    </submittedName>
</protein>
<dbReference type="Proteomes" id="UP001608902">
    <property type="component" value="Unassembled WGS sequence"/>
</dbReference>
<organism evidence="1 2">
    <name type="scientific">Gnathostoma spinigerum</name>
    <dbReference type="NCBI Taxonomy" id="75299"/>
    <lineage>
        <taxon>Eukaryota</taxon>
        <taxon>Metazoa</taxon>
        <taxon>Ecdysozoa</taxon>
        <taxon>Nematoda</taxon>
        <taxon>Chromadorea</taxon>
        <taxon>Rhabditida</taxon>
        <taxon>Spirurina</taxon>
        <taxon>Gnathostomatomorpha</taxon>
        <taxon>Gnathostomatoidea</taxon>
        <taxon>Gnathostomatidae</taxon>
        <taxon>Gnathostoma</taxon>
    </lineage>
</organism>
<sequence length="99" mass="10983">MKAKPAKANGKTVLCEHGPNTCPDGYTCIQLAFHGICCPKKEQNEFDTNMRPQCKNGKSTVKIDRGGWQMVLLGKSCDDQFCPDNSECFQQSIFASCCR</sequence>
<dbReference type="AlphaFoldDB" id="A0ABD6ENW1"/>
<dbReference type="Pfam" id="PF14625">
    <property type="entry name" value="Lustrin_cystein"/>
    <property type="match status" value="1"/>
</dbReference>
<name>A0ABD6ENW1_9BILA</name>
<dbReference type="InterPro" id="IPR052861">
    <property type="entry name" value="BPTI/Kunitz_domain"/>
</dbReference>
<reference evidence="1 2" key="1">
    <citation type="submission" date="2024-08" db="EMBL/GenBank/DDBJ databases">
        <title>Gnathostoma spinigerum genome.</title>
        <authorList>
            <person name="Gonzalez-Bertolin B."/>
            <person name="Monzon S."/>
            <person name="Zaballos A."/>
            <person name="Jimenez P."/>
            <person name="Dekumyoy P."/>
            <person name="Varona S."/>
            <person name="Cuesta I."/>
            <person name="Sumanam S."/>
            <person name="Adisakwattana P."/>
            <person name="Gasser R.B."/>
            <person name="Hernandez-Gonzalez A."/>
            <person name="Young N.D."/>
            <person name="Perteguer M.J."/>
        </authorList>
    </citation>
    <scope>NUCLEOTIDE SEQUENCE [LARGE SCALE GENOMIC DNA]</scope>
    <source>
        <strain evidence="1">AL3</strain>
        <tissue evidence="1">Liver</tissue>
    </source>
</reference>